<dbReference type="InterPro" id="IPR036098">
    <property type="entry name" value="Thymidylate_synthase_ThyX_sf"/>
</dbReference>
<feature type="active site" description="Involved in ionization of N3 of dUMP, leading to its activation" evidence="1">
    <location>
        <position position="219"/>
    </location>
</feature>
<feature type="binding site" evidence="1">
    <location>
        <position position="76"/>
    </location>
    <ligand>
        <name>FAD</name>
        <dbReference type="ChEBI" id="CHEBI:57692"/>
        <note>ligand shared between neighboring subunits</note>
    </ligand>
</feature>
<name>A0A2U3RDW5_ORITS</name>
<dbReference type="Pfam" id="PF02511">
    <property type="entry name" value="Thy1"/>
    <property type="match status" value="1"/>
</dbReference>
<evidence type="ECO:0000256" key="1">
    <source>
        <dbReference type="HAMAP-Rule" id="MF_01408"/>
    </source>
</evidence>
<protein>
    <recommendedName>
        <fullName evidence="1">Flavin-dependent thymidylate synthase</fullName>
        <shortName evidence="1">FDTS</shortName>
        <ecNumber evidence="1">2.1.1.148</ecNumber>
    </recommendedName>
    <alternativeName>
        <fullName evidence="1">FAD-dependent thymidylate synthase</fullName>
    </alternativeName>
    <alternativeName>
        <fullName evidence="1">Thymidylate synthase ThyX</fullName>
        <shortName evidence="1">TS</shortName>
        <shortName evidence="1">TSase</shortName>
    </alternativeName>
</protein>
<proteinExistence type="inferred from homology"/>
<dbReference type="CDD" id="cd20175">
    <property type="entry name" value="ThyX"/>
    <property type="match status" value="1"/>
</dbReference>
<dbReference type="GO" id="GO:0050660">
    <property type="term" value="F:flavin adenine dinucleotide binding"/>
    <property type="evidence" value="ECO:0007669"/>
    <property type="project" value="UniProtKB-UniRule"/>
</dbReference>
<dbReference type="Gene3D" id="3.30.1360.170">
    <property type="match status" value="1"/>
</dbReference>
<dbReference type="GO" id="GO:0032259">
    <property type="term" value="P:methylation"/>
    <property type="evidence" value="ECO:0007669"/>
    <property type="project" value="UniProtKB-KW"/>
</dbReference>
<dbReference type="Proteomes" id="UP000244960">
    <property type="component" value="Chromosome I"/>
</dbReference>
<dbReference type="GO" id="GO:0006235">
    <property type="term" value="P:dTTP biosynthetic process"/>
    <property type="evidence" value="ECO:0007669"/>
    <property type="project" value="UniProtKB-UniRule"/>
</dbReference>
<gene>
    <name evidence="2" type="primary">thyA</name>
    <name evidence="1" type="synonym">thyX</name>
    <name evidence="2" type="ORF">UT176_01910</name>
</gene>
<keyword evidence="1" id="KW-0274">FAD</keyword>
<dbReference type="GO" id="GO:0070402">
    <property type="term" value="F:NADPH binding"/>
    <property type="evidence" value="ECO:0007669"/>
    <property type="project" value="TreeGrafter"/>
</dbReference>
<keyword evidence="1" id="KW-0521">NADP</keyword>
<feature type="binding site" evidence="1">
    <location>
        <begin position="208"/>
        <end position="210"/>
    </location>
    <ligand>
        <name>FAD</name>
        <dbReference type="ChEBI" id="CHEBI:57692"/>
        <note>ligand shared between neighboring subunits</note>
    </ligand>
</feature>
<feature type="binding site" evidence="1">
    <location>
        <begin position="96"/>
        <end position="99"/>
    </location>
    <ligand>
        <name>dUMP</name>
        <dbReference type="ChEBI" id="CHEBI:246422"/>
        <note>ligand shared between dimeric partners</note>
    </ligand>
</feature>
<dbReference type="SUPFAM" id="SSF69796">
    <property type="entry name" value="Thymidylate synthase-complementing protein Thy1"/>
    <property type="match status" value="1"/>
</dbReference>
<feature type="binding site" evidence="1">
    <location>
        <position position="214"/>
    </location>
    <ligand>
        <name>FAD</name>
        <dbReference type="ChEBI" id="CHEBI:57692"/>
        <note>ligand shared between neighboring subunits</note>
    </ligand>
</feature>
<keyword evidence="1" id="KW-0545">Nucleotide biosynthesis</keyword>
<dbReference type="GO" id="GO:0006231">
    <property type="term" value="P:dTMP biosynthetic process"/>
    <property type="evidence" value="ECO:0007669"/>
    <property type="project" value="UniProtKB-UniRule"/>
</dbReference>
<dbReference type="InterPro" id="IPR003669">
    <property type="entry name" value="Thymidylate_synthase_ThyX"/>
</dbReference>
<feature type="binding site" description="in other chain" evidence="1">
    <location>
        <position position="192"/>
    </location>
    <ligand>
        <name>dUMP</name>
        <dbReference type="ChEBI" id="CHEBI:246422"/>
        <note>ligand shared between dimeric partners</note>
    </ligand>
</feature>
<comment type="cofactor">
    <cofactor evidence="1">
        <name>FAD</name>
        <dbReference type="ChEBI" id="CHEBI:57692"/>
    </cofactor>
    <text evidence="1">Binds 4 FAD per tetramer. Each FAD binding site is formed by three monomers.</text>
</comment>
<organism evidence="2 3">
    <name type="scientific">Orientia tsutsugamushi</name>
    <name type="common">Rickettsia tsutsugamushi</name>
    <dbReference type="NCBI Taxonomy" id="784"/>
    <lineage>
        <taxon>Bacteria</taxon>
        <taxon>Pseudomonadati</taxon>
        <taxon>Pseudomonadota</taxon>
        <taxon>Alphaproteobacteria</taxon>
        <taxon>Rickettsiales</taxon>
        <taxon>Rickettsiaceae</taxon>
        <taxon>Rickettsieae</taxon>
        <taxon>Orientia</taxon>
    </lineage>
</organism>
<keyword evidence="1 2" id="KW-0808">Transferase</keyword>
<feature type="binding site" evidence="1">
    <location>
        <position position="107"/>
    </location>
    <ligand>
        <name>FAD</name>
        <dbReference type="ChEBI" id="CHEBI:57692"/>
        <note>ligand shared between neighboring subunits</note>
    </ligand>
</feature>
<feature type="binding site" evidence="1">
    <location>
        <position position="219"/>
    </location>
    <ligand>
        <name>dUMP</name>
        <dbReference type="ChEBI" id="CHEBI:246422"/>
        <note>ligand shared between dimeric partners</note>
    </ligand>
</feature>
<evidence type="ECO:0000313" key="2">
    <source>
        <dbReference type="EMBL" id="SPR11397.1"/>
    </source>
</evidence>
<dbReference type="NCBIfam" id="TIGR02170">
    <property type="entry name" value="thyX"/>
    <property type="match status" value="1"/>
</dbReference>
<keyword evidence="1 2" id="KW-0489">Methyltransferase</keyword>
<dbReference type="PANTHER" id="PTHR34934:SF1">
    <property type="entry name" value="FLAVIN-DEPENDENT THYMIDYLATE SYNTHASE"/>
    <property type="match status" value="1"/>
</dbReference>
<dbReference type="AlphaFoldDB" id="A0A2U3RDW5"/>
<evidence type="ECO:0000313" key="3">
    <source>
        <dbReference type="Proteomes" id="UP000244960"/>
    </source>
</evidence>
<feature type="binding site" evidence="1">
    <location>
        <begin position="99"/>
        <end position="101"/>
    </location>
    <ligand>
        <name>FAD</name>
        <dbReference type="ChEBI" id="CHEBI:57692"/>
        <note>ligand shared between neighboring subunits</note>
    </ligand>
</feature>
<dbReference type="RefSeq" id="WP_109490338.1">
    <property type="nucleotide sequence ID" value="NZ_CP166957.1"/>
</dbReference>
<dbReference type="EMBL" id="LS398547">
    <property type="protein sequence ID" value="SPR11397.1"/>
    <property type="molecule type" value="Genomic_DNA"/>
</dbReference>
<dbReference type="GO" id="GO:0004799">
    <property type="term" value="F:thymidylate synthase activity"/>
    <property type="evidence" value="ECO:0007669"/>
    <property type="project" value="TreeGrafter"/>
</dbReference>
<dbReference type="HAMAP" id="MF_01408">
    <property type="entry name" value="ThyX"/>
    <property type="match status" value="1"/>
</dbReference>
<comment type="catalytic activity">
    <reaction evidence="1">
        <text>dUMP + (6R)-5,10-methylene-5,6,7,8-tetrahydrofolate + NADPH + H(+) = dTMP + (6S)-5,6,7,8-tetrahydrofolate + NADP(+)</text>
        <dbReference type="Rhea" id="RHEA:29043"/>
        <dbReference type="ChEBI" id="CHEBI:15378"/>
        <dbReference type="ChEBI" id="CHEBI:15636"/>
        <dbReference type="ChEBI" id="CHEBI:57453"/>
        <dbReference type="ChEBI" id="CHEBI:57783"/>
        <dbReference type="ChEBI" id="CHEBI:58349"/>
        <dbReference type="ChEBI" id="CHEBI:63528"/>
        <dbReference type="ChEBI" id="CHEBI:246422"/>
        <dbReference type="EC" id="2.1.1.148"/>
    </reaction>
</comment>
<comment type="subunit">
    <text evidence="1">Homotetramer.</text>
</comment>
<dbReference type="UniPathway" id="UPA00575"/>
<dbReference type="PROSITE" id="PS51331">
    <property type="entry name" value="THYX"/>
    <property type="match status" value="1"/>
</dbReference>
<comment type="similarity">
    <text evidence="1">Belongs to the thymidylate synthase ThyX family.</text>
</comment>
<sequence>MELKKSTTKRSSVNALEEILYNEIKVLDHGFIRVVDYMGDDFSVVQAARVSYGRGTKQLSQDRGLIRYLMRHRHTTPFEMCDIKFHIKLPIFVARQWIRHRTASINEYSARYSILAKEFYLPRNKDITPQSKTNKQGRSEEVISEQWSMRVLEILKSDAERCYQHYEEMLNEDSEGHIVNSENVGIARELARINLPLNYYTEWYWKVNLHNLLHFLSLRGSKHAQYEIRAYAKKMIDIVKLWVPYSFEAFEDYVLHSALISKGGLAVVRKMIKGEKVSMEDSNLSKREWEELMEIVNGDS</sequence>
<feature type="binding site" description="in other chain" evidence="1">
    <location>
        <begin position="107"/>
        <end position="111"/>
    </location>
    <ligand>
        <name>dUMP</name>
        <dbReference type="ChEBI" id="CHEBI:246422"/>
        <note>ligand shared between dimeric partners</note>
    </ligand>
</feature>
<dbReference type="GO" id="GO:0050797">
    <property type="term" value="F:thymidylate synthase (FAD) activity"/>
    <property type="evidence" value="ECO:0007669"/>
    <property type="project" value="UniProtKB-UniRule"/>
</dbReference>
<accession>A0A2U3RDW5</accession>
<reference evidence="3" key="1">
    <citation type="submission" date="2018-03" db="EMBL/GenBank/DDBJ databases">
        <authorList>
            <person name="Batty M. E."/>
            <person name="Batty M E."/>
        </authorList>
    </citation>
    <scope>NUCLEOTIDE SEQUENCE [LARGE SCALE GENOMIC DNA]</scope>
</reference>
<comment type="pathway">
    <text evidence="1">Pyrimidine metabolism; dTTP biosynthesis.</text>
</comment>
<keyword evidence="1" id="KW-0285">Flavoprotein</keyword>
<dbReference type="PANTHER" id="PTHR34934">
    <property type="entry name" value="FLAVIN-DEPENDENT THYMIDYLATE SYNTHASE"/>
    <property type="match status" value="1"/>
</dbReference>
<dbReference type="EC" id="2.1.1.148" evidence="1"/>
<comment type="function">
    <text evidence="1">Catalyzes the reductive methylation of 2'-deoxyuridine-5'-monophosphate (dUMP) to 2'-deoxythymidine-5'-monophosphate (dTMP) while utilizing 5,10-methylenetetrahydrofolate (mTHF) as the methyl donor, and NADPH and FADH(2) as the reductant.</text>
</comment>